<organism evidence="1 2">
    <name type="scientific">Irpex rosettiformis</name>
    <dbReference type="NCBI Taxonomy" id="378272"/>
    <lineage>
        <taxon>Eukaryota</taxon>
        <taxon>Fungi</taxon>
        <taxon>Dikarya</taxon>
        <taxon>Basidiomycota</taxon>
        <taxon>Agaricomycotina</taxon>
        <taxon>Agaricomycetes</taxon>
        <taxon>Polyporales</taxon>
        <taxon>Irpicaceae</taxon>
        <taxon>Irpex</taxon>
    </lineage>
</organism>
<comment type="caution">
    <text evidence="1">The sequence shown here is derived from an EMBL/GenBank/DDBJ whole genome shotgun (WGS) entry which is preliminary data.</text>
</comment>
<evidence type="ECO:0000313" key="2">
    <source>
        <dbReference type="Proteomes" id="UP001055072"/>
    </source>
</evidence>
<keyword evidence="2" id="KW-1185">Reference proteome</keyword>
<protein>
    <submittedName>
        <fullName evidence="1">Acyl-CoA N-acyltransferase</fullName>
    </submittedName>
</protein>
<name>A0ACB8TW11_9APHY</name>
<sequence>MSFTNSYTPPLPHKPLDKNELYGPEPYDINFVYPLHLPSLETPRVKLTPFIPRVHGDHFWSQVESNLELFRYYPFTFPSKEDFLTLMEVKIRQNPNNVLLAIIDKTKPDLEHPEFEGGSFAGLIGLINSVPANLCTEIGFVAVLPPFQRTHVASNAVGAILKYCLELPSAEFPGLGLRRVEWKAHSKNLASARLAERMGFSREGLLRWQMAVPPALAKDGKKPRDGDKWPDHYGRDTVILSVSWEDWVNGVNGVAQKNVDRI</sequence>
<reference evidence="1" key="1">
    <citation type="journal article" date="2021" name="Environ. Microbiol.">
        <title>Gene family expansions and transcriptome signatures uncover fungal adaptations to wood decay.</title>
        <authorList>
            <person name="Hage H."/>
            <person name="Miyauchi S."/>
            <person name="Viragh M."/>
            <person name="Drula E."/>
            <person name="Min B."/>
            <person name="Chaduli D."/>
            <person name="Navarro D."/>
            <person name="Favel A."/>
            <person name="Norest M."/>
            <person name="Lesage-Meessen L."/>
            <person name="Balint B."/>
            <person name="Merenyi Z."/>
            <person name="de Eugenio L."/>
            <person name="Morin E."/>
            <person name="Martinez A.T."/>
            <person name="Baldrian P."/>
            <person name="Stursova M."/>
            <person name="Martinez M.J."/>
            <person name="Novotny C."/>
            <person name="Magnuson J.K."/>
            <person name="Spatafora J.W."/>
            <person name="Maurice S."/>
            <person name="Pangilinan J."/>
            <person name="Andreopoulos W."/>
            <person name="LaButti K."/>
            <person name="Hundley H."/>
            <person name="Na H."/>
            <person name="Kuo A."/>
            <person name="Barry K."/>
            <person name="Lipzen A."/>
            <person name="Henrissat B."/>
            <person name="Riley R."/>
            <person name="Ahrendt S."/>
            <person name="Nagy L.G."/>
            <person name="Grigoriev I.V."/>
            <person name="Martin F."/>
            <person name="Rosso M.N."/>
        </authorList>
    </citation>
    <scope>NUCLEOTIDE SEQUENCE</scope>
    <source>
        <strain evidence="1">CBS 384.51</strain>
    </source>
</reference>
<gene>
    <name evidence="1" type="ORF">BDY19DRAFT_908568</name>
</gene>
<dbReference type="Proteomes" id="UP001055072">
    <property type="component" value="Unassembled WGS sequence"/>
</dbReference>
<dbReference type="EMBL" id="MU274926">
    <property type="protein sequence ID" value="KAI0086039.1"/>
    <property type="molecule type" value="Genomic_DNA"/>
</dbReference>
<proteinExistence type="predicted"/>
<evidence type="ECO:0000313" key="1">
    <source>
        <dbReference type="EMBL" id="KAI0086039.1"/>
    </source>
</evidence>
<accession>A0ACB8TW11</accession>